<dbReference type="GO" id="GO:0005829">
    <property type="term" value="C:cytosol"/>
    <property type="evidence" value="ECO:0007669"/>
    <property type="project" value="TreeGrafter"/>
</dbReference>
<dbReference type="OrthoDB" id="5297208at2"/>
<accession>A0A1H8KBM3</accession>
<dbReference type="Gene3D" id="1.20.5.50">
    <property type="match status" value="1"/>
</dbReference>
<dbReference type="InterPro" id="IPR042233">
    <property type="entry name" value="Cell_div_ZapA_N"/>
</dbReference>
<dbReference type="STRING" id="42354.SAMN05216333_10259"/>
<comment type="function">
    <text evidence="7">Activator of cell division through the inhibition of FtsZ GTPase activity, therefore promoting FtsZ assembly into bundles of protofilaments necessary for the formation of the division Z ring. It is recruited early at mid-cell but it is not essential for cell division.</text>
</comment>
<keyword evidence="3" id="KW-0963">Cytoplasm</keyword>
<sequence length="99" mass="11344">MNNEPLNLNIMGRDFCITCPDEEREEILLAAAYLDKKIQEIKAEGKIVDSDRIALIAALQIAHELLMLRNGTGFDIDEFRRRIVSLRKKVDEVLTDKES</sequence>
<dbReference type="EMBL" id="FODO01000002">
    <property type="protein sequence ID" value="SEN89896.1"/>
    <property type="molecule type" value="Genomic_DNA"/>
</dbReference>
<reference evidence="11" key="1">
    <citation type="submission" date="2016-10" db="EMBL/GenBank/DDBJ databases">
        <authorList>
            <person name="Varghese N."/>
            <person name="Submissions S."/>
        </authorList>
    </citation>
    <scope>NUCLEOTIDE SEQUENCE [LARGE SCALE GENOMIC DNA]</scope>
    <source>
        <strain evidence="11">Nm76</strain>
    </source>
</reference>
<evidence type="ECO:0000256" key="8">
    <source>
        <dbReference type="ARBA" id="ARBA00026068"/>
    </source>
</evidence>
<dbReference type="Proteomes" id="UP000198814">
    <property type="component" value="Unassembled WGS sequence"/>
</dbReference>
<dbReference type="GO" id="GO:0032153">
    <property type="term" value="C:cell division site"/>
    <property type="evidence" value="ECO:0007669"/>
    <property type="project" value="TreeGrafter"/>
</dbReference>
<dbReference type="SUPFAM" id="SSF102829">
    <property type="entry name" value="Cell division protein ZapA-like"/>
    <property type="match status" value="1"/>
</dbReference>
<keyword evidence="5" id="KW-0717">Septation</keyword>
<keyword evidence="4 10" id="KW-0132">Cell division</keyword>
<evidence type="ECO:0000256" key="4">
    <source>
        <dbReference type="ARBA" id="ARBA00022618"/>
    </source>
</evidence>
<evidence type="ECO:0000256" key="6">
    <source>
        <dbReference type="ARBA" id="ARBA00023306"/>
    </source>
</evidence>
<name>A0A1H8KBM3_9PROT</name>
<comment type="subunit">
    <text evidence="8">Homodimer. Interacts with FtsZ.</text>
</comment>
<dbReference type="GO" id="GO:0043093">
    <property type="term" value="P:FtsZ-dependent cytokinesis"/>
    <property type="evidence" value="ECO:0007669"/>
    <property type="project" value="TreeGrafter"/>
</dbReference>
<evidence type="ECO:0000256" key="5">
    <source>
        <dbReference type="ARBA" id="ARBA00023210"/>
    </source>
</evidence>
<evidence type="ECO:0000313" key="11">
    <source>
        <dbReference type="Proteomes" id="UP000198814"/>
    </source>
</evidence>
<dbReference type="GO" id="GO:0000921">
    <property type="term" value="P:septin ring assembly"/>
    <property type="evidence" value="ECO:0007669"/>
    <property type="project" value="TreeGrafter"/>
</dbReference>
<evidence type="ECO:0000256" key="2">
    <source>
        <dbReference type="ARBA" id="ARBA00015195"/>
    </source>
</evidence>
<protein>
    <recommendedName>
        <fullName evidence="2">Cell division protein ZapA</fullName>
    </recommendedName>
    <alternativeName>
        <fullName evidence="9">Z ring-associated protein ZapA</fullName>
    </alternativeName>
</protein>
<dbReference type="RefSeq" id="WP_090315851.1">
    <property type="nucleotide sequence ID" value="NZ_FNOE01000003.1"/>
</dbReference>
<evidence type="ECO:0000256" key="1">
    <source>
        <dbReference type="ARBA" id="ARBA00004496"/>
    </source>
</evidence>
<dbReference type="InterPro" id="IPR007838">
    <property type="entry name" value="Cell_div_ZapA-like"/>
</dbReference>
<dbReference type="PANTHER" id="PTHR34981:SF1">
    <property type="entry name" value="CELL DIVISION PROTEIN ZAPA"/>
    <property type="match status" value="1"/>
</dbReference>
<keyword evidence="11" id="KW-1185">Reference proteome</keyword>
<comment type="subcellular location">
    <subcellularLocation>
        <location evidence="1">Cytoplasm</location>
    </subcellularLocation>
</comment>
<keyword evidence="6" id="KW-0131">Cell cycle</keyword>
<dbReference type="PANTHER" id="PTHR34981">
    <property type="entry name" value="CELL DIVISION PROTEIN ZAPA"/>
    <property type="match status" value="1"/>
</dbReference>
<dbReference type="AlphaFoldDB" id="A0A1H8KBM3"/>
<evidence type="ECO:0000256" key="3">
    <source>
        <dbReference type="ARBA" id="ARBA00022490"/>
    </source>
</evidence>
<dbReference type="Gene3D" id="3.30.160.880">
    <property type="entry name" value="Cell division protein ZapA protomer, N-terminal domain"/>
    <property type="match status" value="1"/>
</dbReference>
<proteinExistence type="predicted"/>
<dbReference type="Pfam" id="PF05164">
    <property type="entry name" value="ZapA"/>
    <property type="match status" value="1"/>
</dbReference>
<dbReference type="GO" id="GO:0030428">
    <property type="term" value="C:cell septum"/>
    <property type="evidence" value="ECO:0007669"/>
    <property type="project" value="TreeGrafter"/>
</dbReference>
<gene>
    <name evidence="10" type="ORF">SAMN05216333_10259</name>
</gene>
<evidence type="ECO:0000256" key="7">
    <source>
        <dbReference type="ARBA" id="ARBA00024910"/>
    </source>
</evidence>
<organism evidence="10 11">
    <name type="scientific">Nitrosomonas oligotropha</name>
    <dbReference type="NCBI Taxonomy" id="42354"/>
    <lineage>
        <taxon>Bacteria</taxon>
        <taxon>Pseudomonadati</taxon>
        <taxon>Pseudomonadota</taxon>
        <taxon>Betaproteobacteria</taxon>
        <taxon>Nitrosomonadales</taxon>
        <taxon>Nitrosomonadaceae</taxon>
        <taxon>Nitrosomonas</taxon>
    </lineage>
</organism>
<dbReference type="InterPro" id="IPR036192">
    <property type="entry name" value="Cell_div_ZapA-like_sf"/>
</dbReference>
<evidence type="ECO:0000313" key="10">
    <source>
        <dbReference type="EMBL" id="SEN89896.1"/>
    </source>
</evidence>
<evidence type="ECO:0000256" key="9">
    <source>
        <dbReference type="ARBA" id="ARBA00033158"/>
    </source>
</evidence>
<dbReference type="GO" id="GO:0000917">
    <property type="term" value="P:division septum assembly"/>
    <property type="evidence" value="ECO:0007669"/>
    <property type="project" value="UniProtKB-KW"/>
</dbReference>